<dbReference type="SUPFAM" id="SSF56112">
    <property type="entry name" value="Protein kinase-like (PK-like)"/>
    <property type="match status" value="1"/>
</dbReference>
<dbReference type="PANTHER" id="PTHR24347">
    <property type="entry name" value="SERINE/THREONINE-PROTEIN KINASE"/>
    <property type="match status" value="1"/>
</dbReference>
<dbReference type="OrthoDB" id="74764at2759"/>
<dbReference type="KEGG" id="spaa:SPAPADRAFT_150549"/>
<evidence type="ECO:0000256" key="4">
    <source>
        <dbReference type="PROSITE-ProRule" id="PRU10141"/>
    </source>
</evidence>
<dbReference type="InParanoid" id="G3AKX4"/>
<organism evidence="9">
    <name type="scientific">Spathaspora passalidarum (strain NRRL Y-27907 / 11-Y1)</name>
    <dbReference type="NCBI Taxonomy" id="619300"/>
    <lineage>
        <taxon>Eukaryota</taxon>
        <taxon>Fungi</taxon>
        <taxon>Dikarya</taxon>
        <taxon>Ascomycota</taxon>
        <taxon>Saccharomycotina</taxon>
        <taxon>Pichiomycetes</taxon>
        <taxon>Debaryomycetaceae</taxon>
        <taxon>Spathaspora</taxon>
    </lineage>
</organism>
<dbReference type="AlphaFoldDB" id="G3AKX4"/>
<dbReference type="PROSITE" id="PS00107">
    <property type="entry name" value="PROTEIN_KINASE_ATP"/>
    <property type="match status" value="1"/>
</dbReference>
<dbReference type="InterPro" id="IPR011009">
    <property type="entry name" value="Kinase-like_dom_sf"/>
</dbReference>
<dbReference type="SMART" id="SM00220">
    <property type="entry name" value="S_TKc"/>
    <property type="match status" value="1"/>
</dbReference>
<sequence>MSLAGVLEITELNKTKVNTSIDITHNEDFVEIPIYVQQVLTLGRDQSCDVQLNNYVISSIHATIWSIQFDNDSISLVYMHDNSRNGIIHNGVEISKGMTVILQDGDTIEFKLAAKFQYKSFQLESCYSLELGCFDDWKVTNNLIGSGSFGSVYVANRQHDRRLYAVKIIPTQPSYIPDKLIKQESTLLLNINHVLHDAITYDSNIYIFEDLICGGDLFSYLRTGKYLRALPEQETISIVYQLLKAISYLHKELQIVHRDLKLDNILLEIPVPRTRIYLCDFGIAKCLSNCKQQKTDTCVGTIEYSAPEVFQEEREYSFKCDLWSLGVICHILLSGISPFYGNGEKEFMITAARTGRVNLNRHQFRNSSSMCKSFIQRLLKVDPDERMSIDDCFNHEWIRINQTNLEKFYQKRIAKNLDTKRSDQKKNRASELNIP</sequence>
<dbReference type="EMBL" id="GL996501">
    <property type="protein sequence ID" value="EGW33017.1"/>
    <property type="molecule type" value="Genomic_DNA"/>
</dbReference>
<dbReference type="GeneID" id="18870869"/>
<evidence type="ECO:0000256" key="2">
    <source>
        <dbReference type="ARBA" id="ARBA00022741"/>
    </source>
</evidence>
<dbReference type="InterPro" id="IPR017441">
    <property type="entry name" value="Protein_kinase_ATP_BS"/>
</dbReference>
<keyword evidence="3 4" id="KW-0067">ATP-binding</keyword>
<keyword evidence="5" id="KW-0723">Serine/threonine-protein kinase</keyword>
<dbReference type="STRING" id="619300.G3AKX4"/>
<dbReference type="Gene3D" id="1.10.510.10">
    <property type="entry name" value="Transferase(Phosphotransferase) domain 1"/>
    <property type="match status" value="1"/>
</dbReference>
<dbReference type="OMA" id="EDQYTIT"/>
<protein>
    <recommendedName>
        <fullName evidence="10">Meiosis-specific serine/threonine-protein kinase MEK1</fullName>
    </recommendedName>
</protein>
<evidence type="ECO:0008006" key="10">
    <source>
        <dbReference type="Google" id="ProtNLM"/>
    </source>
</evidence>
<keyword evidence="9" id="KW-1185">Reference proteome</keyword>
<comment type="similarity">
    <text evidence="1">Belongs to the protein kinase superfamily. CAMK Ser/Thr protein kinase family. CHEK2 subfamily.</text>
</comment>
<feature type="domain" description="Protein kinase" evidence="7">
    <location>
        <begin position="138"/>
        <end position="398"/>
    </location>
</feature>
<dbReference type="GO" id="GO:0005524">
    <property type="term" value="F:ATP binding"/>
    <property type="evidence" value="ECO:0007669"/>
    <property type="project" value="UniProtKB-UniRule"/>
</dbReference>
<dbReference type="Proteomes" id="UP000000709">
    <property type="component" value="Unassembled WGS sequence"/>
</dbReference>
<dbReference type="eggNOG" id="KOG0032">
    <property type="taxonomic scope" value="Eukaryota"/>
</dbReference>
<keyword evidence="5" id="KW-0418">Kinase</keyword>
<dbReference type="Pfam" id="PF00498">
    <property type="entry name" value="FHA"/>
    <property type="match status" value="1"/>
</dbReference>
<dbReference type="Gene3D" id="2.60.200.20">
    <property type="match status" value="1"/>
</dbReference>
<keyword evidence="2 4" id="KW-0547">Nucleotide-binding</keyword>
<name>G3AKX4_SPAPN</name>
<dbReference type="GO" id="GO:0004674">
    <property type="term" value="F:protein serine/threonine kinase activity"/>
    <property type="evidence" value="ECO:0007669"/>
    <property type="project" value="UniProtKB-KW"/>
</dbReference>
<evidence type="ECO:0000259" key="6">
    <source>
        <dbReference type="PROSITE" id="PS50006"/>
    </source>
</evidence>
<feature type="binding site" evidence="4">
    <location>
        <position position="167"/>
    </location>
    <ligand>
        <name>ATP</name>
        <dbReference type="ChEBI" id="CHEBI:30616"/>
    </ligand>
</feature>
<dbReference type="RefSeq" id="XP_007374532.1">
    <property type="nucleotide sequence ID" value="XM_007374470.1"/>
</dbReference>
<dbReference type="SMART" id="SM00240">
    <property type="entry name" value="FHA"/>
    <property type="match status" value="1"/>
</dbReference>
<dbReference type="SUPFAM" id="SSF49879">
    <property type="entry name" value="SMAD/FHA domain"/>
    <property type="match status" value="1"/>
</dbReference>
<dbReference type="InterPro" id="IPR008984">
    <property type="entry name" value="SMAD_FHA_dom_sf"/>
</dbReference>
<proteinExistence type="inferred from homology"/>
<evidence type="ECO:0000313" key="9">
    <source>
        <dbReference type="Proteomes" id="UP000000709"/>
    </source>
</evidence>
<dbReference type="InterPro" id="IPR000253">
    <property type="entry name" value="FHA_dom"/>
</dbReference>
<gene>
    <name evidence="8" type="ORF">SPAPADRAFT_150549</name>
</gene>
<accession>G3AKX4</accession>
<evidence type="ECO:0000256" key="3">
    <source>
        <dbReference type="ARBA" id="ARBA00022840"/>
    </source>
</evidence>
<dbReference type="Pfam" id="PF00069">
    <property type="entry name" value="Pkinase"/>
    <property type="match status" value="1"/>
</dbReference>
<dbReference type="PROSITE" id="PS50011">
    <property type="entry name" value="PROTEIN_KINASE_DOM"/>
    <property type="match status" value="1"/>
</dbReference>
<evidence type="ECO:0000259" key="7">
    <source>
        <dbReference type="PROSITE" id="PS50011"/>
    </source>
</evidence>
<evidence type="ECO:0000313" key="8">
    <source>
        <dbReference type="EMBL" id="EGW33017.1"/>
    </source>
</evidence>
<dbReference type="FunCoup" id="G3AKX4">
    <property type="interactions" value="221"/>
</dbReference>
<dbReference type="InterPro" id="IPR000719">
    <property type="entry name" value="Prot_kinase_dom"/>
</dbReference>
<evidence type="ECO:0000256" key="5">
    <source>
        <dbReference type="RuleBase" id="RU000304"/>
    </source>
</evidence>
<feature type="domain" description="FHA" evidence="6">
    <location>
        <begin position="40"/>
        <end position="94"/>
    </location>
</feature>
<evidence type="ECO:0000256" key="1">
    <source>
        <dbReference type="ARBA" id="ARBA00005575"/>
    </source>
</evidence>
<dbReference type="InterPro" id="IPR008271">
    <property type="entry name" value="Ser/Thr_kinase_AS"/>
</dbReference>
<reference evidence="8 9" key="1">
    <citation type="journal article" date="2011" name="Proc. Natl. Acad. Sci. U.S.A.">
        <title>Comparative genomics of xylose-fermenting fungi for enhanced biofuel production.</title>
        <authorList>
            <person name="Wohlbach D.J."/>
            <person name="Kuo A."/>
            <person name="Sato T.K."/>
            <person name="Potts K.M."/>
            <person name="Salamov A.A."/>
            <person name="LaButti K.M."/>
            <person name="Sun H."/>
            <person name="Clum A."/>
            <person name="Pangilinan J.L."/>
            <person name="Lindquist E.A."/>
            <person name="Lucas S."/>
            <person name="Lapidus A."/>
            <person name="Jin M."/>
            <person name="Gunawan C."/>
            <person name="Balan V."/>
            <person name="Dale B.E."/>
            <person name="Jeffries T.W."/>
            <person name="Zinkel R."/>
            <person name="Barry K.W."/>
            <person name="Grigoriev I.V."/>
            <person name="Gasch A.P."/>
        </authorList>
    </citation>
    <scope>NUCLEOTIDE SEQUENCE [LARGE SCALE GENOMIC DNA]</scope>
    <source>
        <strain evidence="9">NRRL Y-27907 / 11-Y1</strain>
    </source>
</reference>
<dbReference type="GO" id="GO:0030447">
    <property type="term" value="P:filamentous growth"/>
    <property type="evidence" value="ECO:0007669"/>
    <property type="project" value="UniProtKB-ARBA"/>
</dbReference>
<dbReference type="PROSITE" id="PS50006">
    <property type="entry name" value="FHA_DOMAIN"/>
    <property type="match status" value="1"/>
</dbReference>
<dbReference type="CDD" id="cd22670">
    <property type="entry name" value="FHA_MEK1-like"/>
    <property type="match status" value="1"/>
</dbReference>
<keyword evidence="5" id="KW-0808">Transferase</keyword>
<dbReference type="HOGENOM" id="CLU_000288_63_0_1"/>
<dbReference type="PROSITE" id="PS00108">
    <property type="entry name" value="PROTEIN_KINASE_ST"/>
    <property type="match status" value="1"/>
</dbReference>